<dbReference type="Proteomes" id="UP000789901">
    <property type="component" value="Unassembled WGS sequence"/>
</dbReference>
<accession>A0ABN7UG04</accession>
<sequence length="92" mass="10337">MLLDRFESLLSESLNIFAILESLGFLAAPLIKSESCFSNKSLCNDFIYLIAASRIKKKEKTIKLNCNVQFIKLVPLDITTMPFVALFTTTSN</sequence>
<keyword evidence="2" id="KW-1185">Reference proteome</keyword>
<proteinExistence type="predicted"/>
<evidence type="ECO:0000313" key="1">
    <source>
        <dbReference type="EMBL" id="CAG8587593.1"/>
    </source>
</evidence>
<name>A0ABN7UG04_GIGMA</name>
<reference evidence="1 2" key="1">
    <citation type="submission" date="2021-06" db="EMBL/GenBank/DDBJ databases">
        <authorList>
            <person name="Kallberg Y."/>
            <person name="Tangrot J."/>
            <person name="Rosling A."/>
        </authorList>
    </citation>
    <scope>NUCLEOTIDE SEQUENCE [LARGE SCALE GENOMIC DNA]</scope>
    <source>
        <strain evidence="1 2">120-4 pot B 10/14</strain>
    </source>
</reference>
<comment type="caution">
    <text evidence="1">The sequence shown here is derived from an EMBL/GenBank/DDBJ whole genome shotgun (WGS) entry which is preliminary data.</text>
</comment>
<organism evidence="1 2">
    <name type="scientific">Gigaspora margarita</name>
    <dbReference type="NCBI Taxonomy" id="4874"/>
    <lineage>
        <taxon>Eukaryota</taxon>
        <taxon>Fungi</taxon>
        <taxon>Fungi incertae sedis</taxon>
        <taxon>Mucoromycota</taxon>
        <taxon>Glomeromycotina</taxon>
        <taxon>Glomeromycetes</taxon>
        <taxon>Diversisporales</taxon>
        <taxon>Gigasporaceae</taxon>
        <taxon>Gigaspora</taxon>
    </lineage>
</organism>
<dbReference type="EMBL" id="CAJVQB010002798">
    <property type="protein sequence ID" value="CAG8587593.1"/>
    <property type="molecule type" value="Genomic_DNA"/>
</dbReference>
<protein>
    <submittedName>
        <fullName evidence="1">30989_t:CDS:1</fullName>
    </submittedName>
</protein>
<evidence type="ECO:0000313" key="2">
    <source>
        <dbReference type="Proteomes" id="UP000789901"/>
    </source>
</evidence>
<gene>
    <name evidence="1" type="ORF">GMARGA_LOCUS6251</name>
</gene>